<proteinExistence type="predicted"/>
<evidence type="ECO:0000259" key="1">
    <source>
        <dbReference type="PROSITE" id="PS51352"/>
    </source>
</evidence>
<dbReference type="Proteomes" id="UP000887566">
    <property type="component" value="Unplaced"/>
</dbReference>
<accession>A0A914WN91</accession>
<protein>
    <submittedName>
        <fullName evidence="3">Thioredoxin domain-containing protein</fullName>
    </submittedName>
</protein>
<dbReference type="InterPro" id="IPR029519">
    <property type="entry name" value="RdCVF2"/>
</dbReference>
<evidence type="ECO:0000313" key="3">
    <source>
        <dbReference type="WBParaSite" id="PSAMB.scaffold4696size13820.g24940.t1"/>
    </source>
</evidence>
<evidence type="ECO:0000313" key="2">
    <source>
        <dbReference type="Proteomes" id="UP000887566"/>
    </source>
</evidence>
<dbReference type="GO" id="GO:0045494">
    <property type="term" value="P:photoreceptor cell maintenance"/>
    <property type="evidence" value="ECO:0007669"/>
    <property type="project" value="InterPro"/>
</dbReference>
<dbReference type="PROSITE" id="PS51352">
    <property type="entry name" value="THIOREDOXIN_2"/>
    <property type="match status" value="1"/>
</dbReference>
<dbReference type="PANTHER" id="PTHR46762">
    <property type="entry name" value="NUCLEOREDOXIN-LIKE PROTEIN 2"/>
    <property type="match status" value="1"/>
</dbReference>
<dbReference type="SUPFAM" id="SSF52833">
    <property type="entry name" value="Thioredoxin-like"/>
    <property type="match status" value="1"/>
</dbReference>
<name>A0A914WN91_9BILA</name>
<reference evidence="3" key="1">
    <citation type="submission" date="2022-11" db="UniProtKB">
        <authorList>
            <consortium name="WormBaseParasite"/>
        </authorList>
    </citation>
    <scope>IDENTIFICATION</scope>
</reference>
<keyword evidence="2" id="KW-1185">Reference proteome</keyword>
<dbReference type="WBParaSite" id="PSAMB.scaffold4696size13820.g24940.t1">
    <property type="protein sequence ID" value="PSAMB.scaffold4696size13820.g24940.t1"/>
    <property type="gene ID" value="PSAMB.scaffold4696size13820.g24940"/>
</dbReference>
<feature type="domain" description="Thioredoxin" evidence="1">
    <location>
        <begin position="1"/>
        <end position="135"/>
    </location>
</feature>
<dbReference type="PANTHER" id="PTHR46762:SF1">
    <property type="entry name" value="NUCLEOREDOXIN-LIKE PROTEIN 2"/>
    <property type="match status" value="1"/>
</dbReference>
<sequence>MAALFAGVELQKKDGSKAVGEVALKDKIVGIYFSAHWCGPCRHFTPVLKDFYDALIKNGAEFEIVFVSSDGSEDDLKKYMEESHGNWYFLPFDSEENQRLSDKFEVDGIPTLVVVKSNGDVISTDARANVDDAGDKTPAQVFQQWKSA</sequence>
<dbReference type="InterPro" id="IPR012336">
    <property type="entry name" value="Thioredoxin-like_fold"/>
</dbReference>
<dbReference type="GO" id="GO:0007600">
    <property type="term" value="P:sensory perception"/>
    <property type="evidence" value="ECO:0007669"/>
    <property type="project" value="InterPro"/>
</dbReference>
<dbReference type="Pfam" id="PF13905">
    <property type="entry name" value="Thioredoxin_8"/>
    <property type="match status" value="1"/>
</dbReference>
<dbReference type="AlphaFoldDB" id="A0A914WN91"/>
<dbReference type="InterPro" id="IPR013766">
    <property type="entry name" value="Thioredoxin_domain"/>
</dbReference>
<dbReference type="Gene3D" id="3.40.30.10">
    <property type="entry name" value="Glutaredoxin"/>
    <property type="match status" value="1"/>
</dbReference>
<dbReference type="InterPro" id="IPR036249">
    <property type="entry name" value="Thioredoxin-like_sf"/>
</dbReference>
<organism evidence="2 3">
    <name type="scientific">Plectus sambesii</name>
    <dbReference type="NCBI Taxonomy" id="2011161"/>
    <lineage>
        <taxon>Eukaryota</taxon>
        <taxon>Metazoa</taxon>
        <taxon>Ecdysozoa</taxon>
        <taxon>Nematoda</taxon>
        <taxon>Chromadorea</taxon>
        <taxon>Plectida</taxon>
        <taxon>Plectina</taxon>
        <taxon>Plectoidea</taxon>
        <taxon>Plectidae</taxon>
        <taxon>Plectus</taxon>
    </lineage>
</organism>
<dbReference type="CDD" id="cd02964">
    <property type="entry name" value="TryX_like_family"/>
    <property type="match status" value="1"/>
</dbReference>